<feature type="transmembrane region" description="Helical" evidence="3">
    <location>
        <begin position="43"/>
        <end position="64"/>
    </location>
</feature>
<name>A0A0F7S405_9BASI</name>
<organism evidence="4 5">
    <name type="scientific">Sporisorium scitamineum</name>
    <dbReference type="NCBI Taxonomy" id="49012"/>
    <lineage>
        <taxon>Eukaryota</taxon>
        <taxon>Fungi</taxon>
        <taxon>Dikarya</taxon>
        <taxon>Basidiomycota</taxon>
        <taxon>Ustilaginomycotina</taxon>
        <taxon>Ustilaginomycetes</taxon>
        <taxon>Ustilaginales</taxon>
        <taxon>Ustilaginaceae</taxon>
        <taxon>Sporisorium</taxon>
    </lineage>
</organism>
<feature type="transmembrane region" description="Helical" evidence="3">
    <location>
        <begin position="155"/>
        <end position="171"/>
    </location>
</feature>
<gene>
    <name evidence="4" type="primary">SSCI73540.1</name>
</gene>
<dbReference type="GO" id="GO:0015853">
    <property type="term" value="P:adenine transport"/>
    <property type="evidence" value="ECO:0007669"/>
    <property type="project" value="TreeGrafter"/>
</dbReference>
<keyword evidence="3" id="KW-0472">Membrane</keyword>
<evidence type="ECO:0000313" key="5">
    <source>
        <dbReference type="Proteomes" id="UP000242770"/>
    </source>
</evidence>
<evidence type="ECO:0000256" key="3">
    <source>
        <dbReference type="SAM" id="Phobius"/>
    </source>
</evidence>
<comment type="subcellular location">
    <subcellularLocation>
        <location evidence="1">Endomembrane system</location>
        <topology evidence="1">Multi-pass membrane protein</topology>
    </subcellularLocation>
</comment>
<dbReference type="AlphaFoldDB" id="A0A0F7S405"/>
<sequence length="172" mass="18103">MGVAEIINSINRAVATSPVGYYFRLDGSGHPLSRPGSRFLTEIRAGLVTFAAMAYILSVNASILSTSGGPCECPKTAADPLCDKDDAYQQCVAELNRDYVFATAISACVGSTLMALFANMPLGLAPGLGVNAYFAFTIVGTAGSGIIPYSQALSAVWLEGWIFFLLSLFGVR</sequence>
<keyword evidence="2" id="KW-0813">Transport</keyword>
<evidence type="ECO:0000256" key="2">
    <source>
        <dbReference type="ARBA" id="ARBA00022448"/>
    </source>
</evidence>
<feature type="transmembrane region" description="Helical" evidence="3">
    <location>
        <begin position="99"/>
        <end position="118"/>
    </location>
</feature>
<dbReference type="GO" id="GO:0015854">
    <property type="term" value="P:guanine transport"/>
    <property type="evidence" value="ECO:0007669"/>
    <property type="project" value="TreeGrafter"/>
</dbReference>
<dbReference type="GO" id="GO:0005886">
    <property type="term" value="C:plasma membrane"/>
    <property type="evidence" value="ECO:0007669"/>
    <property type="project" value="TreeGrafter"/>
</dbReference>
<dbReference type="STRING" id="49012.A0A0F7S405"/>
<evidence type="ECO:0000313" key="4">
    <source>
        <dbReference type="EMBL" id="CDS01737.1"/>
    </source>
</evidence>
<dbReference type="PANTHER" id="PTHR43337:SF1">
    <property type="entry name" value="XANTHINE_URACIL PERMEASE C887.17-RELATED"/>
    <property type="match status" value="1"/>
</dbReference>
<dbReference type="Proteomes" id="UP000242770">
    <property type="component" value="Unassembled WGS sequence"/>
</dbReference>
<proteinExistence type="predicted"/>
<evidence type="ECO:0000256" key="1">
    <source>
        <dbReference type="ARBA" id="ARBA00004127"/>
    </source>
</evidence>
<feature type="transmembrane region" description="Helical" evidence="3">
    <location>
        <begin position="130"/>
        <end position="149"/>
    </location>
</feature>
<dbReference type="InterPro" id="IPR045018">
    <property type="entry name" value="Azg-like"/>
</dbReference>
<dbReference type="EMBL" id="CCFA01004483">
    <property type="protein sequence ID" value="CDS01737.1"/>
    <property type="molecule type" value="Genomic_DNA"/>
</dbReference>
<keyword evidence="3" id="KW-1133">Transmembrane helix</keyword>
<dbReference type="PANTHER" id="PTHR43337">
    <property type="entry name" value="XANTHINE/URACIL PERMEASE C887.17-RELATED"/>
    <property type="match status" value="1"/>
</dbReference>
<keyword evidence="3" id="KW-0812">Transmembrane</keyword>
<accession>A0A0F7S405</accession>
<dbReference type="GO" id="GO:0012505">
    <property type="term" value="C:endomembrane system"/>
    <property type="evidence" value="ECO:0007669"/>
    <property type="project" value="UniProtKB-SubCell"/>
</dbReference>
<keyword evidence="5" id="KW-1185">Reference proteome</keyword>
<reference evidence="5" key="1">
    <citation type="submission" date="2014-06" db="EMBL/GenBank/DDBJ databases">
        <authorList>
            <person name="Berkman P.J."/>
        </authorList>
    </citation>
    <scope>NUCLEOTIDE SEQUENCE [LARGE SCALE GENOMIC DNA]</scope>
</reference>
<feature type="non-terminal residue" evidence="4">
    <location>
        <position position="172"/>
    </location>
</feature>
<dbReference type="GO" id="GO:0005345">
    <property type="term" value="F:purine nucleobase transmembrane transporter activity"/>
    <property type="evidence" value="ECO:0007669"/>
    <property type="project" value="TreeGrafter"/>
</dbReference>
<protein>
    <submittedName>
        <fullName evidence="4">Uncharacterized protein</fullName>
    </submittedName>
</protein>